<protein>
    <recommendedName>
        <fullName evidence="2">RING-type domain-containing protein</fullName>
    </recommendedName>
</protein>
<keyword evidence="1" id="KW-0863">Zinc-finger</keyword>
<dbReference type="GO" id="GO:0061630">
    <property type="term" value="F:ubiquitin protein ligase activity"/>
    <property type="evidence" value="ECO:0007669"/>
    <property type="project" value="UniProtKB-EC"/>
</dbReference>
<dbReference type="Proteomes" id="UP000054937">
    <property type="component" value="Unassembled WGS sequence"/>
</dbReference>
<keyword evidence="1" id="KW-0862">Zinc</keyword>
<proteinExistence type="predicted"/>
<feature type="domain" description="RING-type" evidence="2">
    <location>
        <begin position="185"/>
        <end position="228"/>
    </location>
</feature>
<sequence length="253" mass="30407">MVRQQTIKIEQNNQLSFIYDAQVPCRFTIYFFIDETLQFFHETVKEIWPHKVFNQDQNPEIFTCQQDYELKTNQKYTTKTQINFNNRPDMAYKHRSSQNLQNYWPIVIKIEQFNPIQVMYYYCEYEKSGNENIVKFVKQRLEKDNGAYIVQEIYGIDNTELIHGQPIQDQQMNQLANEENTNKECIICFTDLIDTVILPCRHMCICMECAKSIQQQKSRAKKTCPICRKQIESFLRIQKHSNQKQQQQLEQKQ</sequence>
<reference evidence="3 4" key="1">
    <citation type="journal article" date="2015" name="Sci. Rep.">
        <title>Genome of the facultative scuticociliatosis pathogen Pseudocohnilembus persalinus provides insight into its virulence through horizontal gene transfer.</title>
        <authorList>
            <person name="Xiong J."/>
            <person name="Wang G."/>
            <person name="Cheng J."/>
            <person name="Tian M."/>
            <person name="Pan X."/>
            <person name="Warren A."/>
            <person name="Jiang C."/>
            <person name="Yuan D."/>
            <person name="Miao W."/>
        </authorList>
    </citation>
    <scope>NUCLEOTIDE SEQUENCE [LARGE SCALE GENOMIC DNA]</scope>
    <source>
        <strain evidence="3">36N120E</strain>
    </source>
</reference>
<dbReference type="GO" id="GO:0016567">
    <property type="term" value="P:protein ubiquitination"/>
    <property type="evidence" value="ECO:0007669"/>
    <property type="project" value="TreeGrafter"/>
</dbReference>
<organism evidence="3 4">
    <name type="scientific">Pseudocohnilembus persalinus</name>
    <name type="common">Ciliate</name>
    <dbReference type="NCBI Taxonomy" id="266149"/>
    <lineage>
        <taxon>Eukaryota</taxon>
        <taxon>Sar</taxon>
        <taxon>Alveolata</taxon>
        <taxon>Ciliophora</taxon>
        <taxon>Intramacronucleata</taxon>
        <taxon>Oligohymenophorea</taxon>
        <taxon>Scuticociliatia</taxon>
        <taxon>Philasterida</taxon>
        <taxon>Pseudocohnilembidae</taxon>
        <taxon>Pseudocohnilembus</taxon>
    </lineage>
</organism>
<dbReference type="InterPro" id="IPR013083">
    <property type="entry name" value="Znf_RING/FYVE/PHD"/>
</dbReference>
<gene>
    <name evidence="3" type="ORF">PPERSA_03559</name>
</gene>
<dbReference type="SMART" id="SM00184">
    <property type="entry name" value="RING"/>
    <property type="match status" value="1"/>
</dbReference>
<dbReference type="InterPro" id="IPR045194">
    <property type="entry name" value="MGRN1/RNF157-like"/>
</dbReference>
<dbReference type="GO" id="GO:0005737">
    <property type="term" value="C:cytoplasm"/>
    <property type="evidence" value="ECO:0007669"/>
    <property type="project" value="TreeGrafter"/>
</dbReference>
<dbReference type="InterPro" id="IPR001841">
    <property type="entry name" value="Znf_RING"/>
</dbReference>
<evidence type="ECO:0000259" key="2">
    <source>
        <dbReference type="PROSITE" id="PS50089"/>
    </source>
</evidence>
<dbReference type="GO" id="GO:0008270">
    <property type="term" value="F:zinc ion binding"/>
    <property type="evidence" value="ECO:0007669"/>
    <property type="project" value="UniProtKB-KW"/>
</dbReference>
<dbReference type="Pfam" id="PF13920">
    <property type="entry name" value="zf-C3HC4_3"/>
    <property type="match status" value="1"/>
</dbReference>
<dbReference type="OMA" id="CICVECA"/>
<dbReference type="SUPFAM" id="SSF57850">
    <property type="entry name" value="RING/U-box"/>
    <property type="match status" value="1"/>
</dbReference>
<evidence type="ECO:0000313" key="3">
    <source>
        <dbReference type="EMBL" id="KRX04319.1"/>
    </source>
</evidence>
<keyword evidence="1" id="KW-0479">Metal-binding</keyword>
<dbReference type="EMBL" id="LDAU01000119">
    <property type="protein sequence ID" value="KRX04319.1"/>
    <property type="molecule type" value="Genomic_DNA"/>
</dbReference>
<dbReference type="PROSITE" id="PS50089">
    <property type="entry name" value="ZF_RING_2"/>
    <property type="match status" value="1"/>
</dbReference>
<evidence type="ECO:0000313" key="4">
    <source>
        <dbReference type="Proteomes" id="UP000054937"/>
    </source>
</evidence>
<dbReference type="Gene3D" id="3.30.40.10">
    <property type="entry name" value="Zinc/RING finger domain, C3HC4 (zinc finger)"/>
    <property type="match status" value="1"/>
</dbReference>
<comment type="caution">
    <text evidence="3">The sequence shown here is derived from an EMBL/GenBank/DDBJ whole genome shotgun (WGS) entry which is preliminary data.</text>
</comment>
<dbReference type="PANTHER" id="PTHR22996">
    <property type="entry name" value="MAHOGUNIN"/>
    <property type="match status" value="1"/>
</dbReference>
<dbReference type="OrthoDB" id="311952at2759"/>
<dbReference type="AlphaFoldDB" id="A0A0V0QPP0"/>
<evidence type="ECO:0000256" key="1">
    <source>
        <dbReference type="PROSITE-ProRule" id="PRU00175"/>
    </source>
</evidence>
<name>A0A0V0QPP0_PSEPJ</name>
<accession>A0A0V0QPP0</accession>
<keyword evidence="4" id="KW-1185">Reference proteome</keyword>
<dbReference type="InParanoid" id="A0A0V0QPP0"/>
<dbReference type="PANTHER" id="PTHR22996:SF0">
    <property type="entry name" value="RE60872P-RELATED"/>
    <property type="match status" value="1"/>
</dbReference>